<dbReference type="AlphaFoldDB" id="A0A7J8VIV4"/>
<feature type="region of interest" description="Disordered" evidence="2">
    <location>
        <begin position="1"/>
        <end position="20"/>
    </location>
</feature>
<proteinExistence type="predicted"/>
<dbReference type="PANTHER" id="PTHR23160:SF20">
    <property type="entry name" value="OS02G0439200 PROTEIN"/>
    <property type="match status" value="1"/>
</dbReference>
<accession>A0A7J8VIV4</accession>
<dbReference type="PANTHER" id="PTHR23160">
    <property type="entry name" value="SYNAPTONEMAL COMPLEX PROTEIN-RELATED"/>
    <property type="match status" value="1"/>
</dbReference>
<evidence type="ECO:0000256" key="2">
    <source>
        <dbReference type="SAM" id="MobiDB-lite"/>
    </source>
</evidence>
<dbReference type="Proteomes" id="UP000593573">
    <property type="component" value="Unassembled WGS sequence"/>
</dbReference>
<comment type="caution">
    <text evidence="3">The sequence shown here is derived from an EMBL/GenBank/DDBJ whole genome shotgun (WGS) entry which is preliminary data.</text>
</comment>
<keyword evidence="4" id="KW-1185">Reference proteome</keyword>
<feature type="compositionally biased region" description="Basic and acidic residues" evidence="2">
    <location>
        <begin position="10"/>
        <end position="20"/>
    </location>
</feature>
<dbReference type="EMBL" id="JABFAB010000010">
    <property type="protein sequence ID" value="MBA0662520.1"/>
    <property type="molecule type" value="Genomic_DNA"/>
</dbReference>
<dbReference type="GO" id="GO:0007131">
    <property type="term" value="P:reciprocal meiotic recombination"/>
    <property type="evidence" value="ECO:0007669"/>
    <property type="project" value="TreeGrafter"/>
</dbReference>
<sequence>MIAKEQMSLIHEEKVETTDKLKEAQKATEEVNKKLGEALVAQKQAEESLKIEKFRMVELEQAGIEDAQKKVDKWQKEIESMRNQHARDAAALGSTTHELERVKQELTMACDAKNQALNHADDATKIAKIHAEKVELLSDELVRLKFLIHEKEADENKENVSKCKEEIVFETTT</sequence>
<protein>
    <submittedName>
        <fullName evidence="3">Uncharacterized protein</fullName>
    </submittedName>
</protein>
<organism evidence="3 4">
    <name type="scientific">Gossypium klotzschianum</name>
    <dbReference type="NCBI Taxonomy" id="34286"/>
    <lineage>
        <taxon>Eukaryota</taxon>
        <taxon>Viridiplantae</taxon>
        <taxon>Streptophyta</taxon>
        <taxon>Embryophyta</taxon>
        <taxon>Tracheophyta</taxon>
        <taxon>Spermatophyta</taxon>
        <taxon>Magnoliopsida</taxon>
        <taxon>eudicotyledons</taxon>
        <taxon>Gunneridae</taxon>
        <taxon>Pentapetalae</taxon>
        <taxon>rosids</taxon>
        <taxon>malvids</taxon>
        <taxon>Malvales</taxon>
        <taxon>Malvaceae</taxon>
        <taxon>Malvoideae</taxon>
        <taxon>Gossypium</taxon>
    </lineage>
</organism>
<dbReference type="OrthoDB" id="6350175at2759"/>
<evidence type="ECO:0000313" key="3">
    <source>
        <dbReference type="EMBL" id="MBA0662520.1"/>
    </source>
</evidence>
<evidence type="ECO:0000313" key="4">
    <source>
        <dbReference type="Proteomes" id="UP000593573"/>
    </source>
</evidence>
<gene>
    <name evidence="3" type="ORF">Goklo_006625</name>
</gene>
<reference evidence="3 4" key="1">
    <citation type="journal article" date="2019" name="Genome Biol. Evol.">
        <title>Insights into the evolution of the New World diploid cottons (Gossypium, subgenus Houzingenia) based on genome sequencing.</title>
        <authorList>
            <person name="Grover C.E."/>
            <person name="Arick M.A. 2nd"/>
            <person name="Thrash A."/>
            <person name="Conover J.L."/>
            <person name="Sanders W.S."/>
            <person name="Peterson D.G."/>
            <person name="Frelichowski J.E."/>
            <person name="Scheffler J.A."/>
            <person name="Scheffler B.E."/>
            <person name="Wendel J.F."/>
        </authorList>
    </citation>
    <scope>NUCLEOTIDE SEQUENCE [LARGE SCALE GENOMIC DNA]</scope>
    <source>
        <strain evidence="3">57</strain>
        <tissue evidence="3">Leaf</tissue>
    </source>
</reference>
<evidence type="ECO:0000256" key="1">
    <source>
        <dbReference type="ARBA" id="ARBA00023054"/>
    </source>
</evidence>
<name>A0A7J8VIV4_9ROSI</name>
<keyword evidence="1" id="KW-0175">Coiled coil</keyword>